<keyword evidence="3 6" id="KW-0812">Transmembrane</keyword>
<proteinExistence type="predicted"/>
<keyword evidence="4 6" id="KW-1133">Transmembrane helix</keyword>
<feature type="transmembrane region" description="Helical" evidence="6">
    <location>
        <begin position="147"/>
        <end position="164"/>
    </location>
</feature>
<dbReference type="PANTHER" id="PTHR43370:SF1">
    <property type="entry name" value="GUANOSINE ABC TRANSPORTER PERMEASE PROTEIN NUPQ"/>
    <property type="match status" value="1"/>
</dbReference>
<evidence type="ECO:0000256" key="6">
    <source>
        <dbReference type="SAM" id="Phobius"/>
    </source>
</evidence>
<evidence type="ECO:0000256" key="4">
    <source>
        <dbReference type="ARBA" id="ARBA00022989"/>
    </source>
</evidence>
<dbReference type="eggNOG" id="COG1079">
    <property type="taxonomic scope" value="Bacteria"/>
</dbReference>
<feature type="transmembrane region" description="Helical" evidence="6">
    <location>
        <begin position="6"/>
        <end position="28"/>
    </location>
</feature>
<feature type="transmembrane region" description="Helical" evidence="6">
    <location>
        <begin position="196"/>
        <end position="213"/>
    </location>
</feature>
<gene>
    <name evidence="7" type="ORF">OG2516_12959</name>
</gene>
<dbReference type="PANTHER" id="PTHR43370">
    <property type="entry name" value="SUGAR ABC TRANSPORTER INTEGRAL MEMBRANE PROTEIN-RELATED"/>
    <property type="match status" value="1"/>
</dbReference>
<dbReference type="RefSeq" id="WP_007256199.1">
    <property type="nucleotide sequence ID" value="NZ_CH724108.1"/>
</dbReference>
<dbReference type="Pfam" id="PF02653">
    <property type="entry name" value="BPD_transp_2"/>
    <property type="match status" value="1"/>
</dbReference>
<accession>Q2CH76</accession>
<keyword evidence="2" id="KW-1003">Cell membrane</keyword>
<keyword evidence="5 6" id="KW-0472">Membrane</keyword>
<evidence type="ECO:0000313" key="7">
    <source>
        <dbReference type="EMBL" id="EAR51935.1"/>
    </source>
</evidence>
<dbReference type="OrthoDB" id="9792579at2"/>
<dbReference type="Proteomes" id="UP000003635">
    <property type="component" value="Unassembled WGS sequence"/>
</dbReference>
<evidence type="ECO:0000256" key="1">
    <source>
        <dbReference type="ARBA" id="ARBA00004651"/>
    </source>
</evidence>
<dbReference type="HOGENOM" id="CLU_040769_1_3_5"/>
<evidence type="ECO:0000256" key="3">
    <source>
        <dbReference type="ARBA" id="ARBA00022692"/>
    </source>
</evidence>
<comment type="caution">
    <text evidence="7">The sequence shown here is derived from an EMBL/GenBank/DDBJ whole genome shotgun (WGS) entry which is preliminary data.</text>
</comment>
<dbReference type="CDD" id="cd06580">
    <property type="entry name" value="TM_PBP1_transp_TpRbsC_like"/>
    <property type="match status" value="1"/>
</dbReference>
<evidence type="ECO:0000313" key="8">
    <source>
        <dbReference type="Proteomes" id="UP000003635"/>
    </source>
</evidence>
<feature type="transmembrane region" description="Helical" evidence="6">
    <location>
        <begin position="88"/>
        <end position="110"/>
    </location>
</feature>
<sequence>MDLIEIAFSAVRVSTPLVFAAMGGLLSYQAGMLNIALDGFMIIAAFAAIATAHFTGSLELAILVAVLGATMLSALLGVFTLKLNADVFIAGIAIIFMAYGLTALLLKGILGEDGVFMSSAIPRFPTLDLPVIESIPVVGGIVSGHTLLVYIAWLLVPLVAWCLYRTRWGLRVRMVGEAPEAAAAAGVNVDSIKFQTMLLSGVLCGFGGAYLSLAYVSLFANQMTAERGLIAIAAIFFAKGHPGWTALVALLFGLATALSVRLPQVTGAAPQLLQLIPYVVTVAALIIVGFRTARSRSKHGAWKFGWN</sequence>
<keyword evidence="8" id="KW-1185">Reference proteome</keyword>
<reference evidence="7 8" key="1">
    <citation type="journal article" date="2010" name="J. Bacteriol.">
        <title>Genome sequences of Oceanicola granulosus HTCC2516(T) and Oceanicola batsensis HTCC2597(TDelta).</title>
        <authorList>
            <person name="Thrash J.C."/>
            <person name="Cho J.C."/>
            <person name="Vergin K.L."/>
            <person name="Giovannoni S.J."/>
        </authorList>
    </citation>
    <scope>NUCLEOTIDE SEQUENCE [LARGE SCALE GENOMIC DNA]</scope>
    <source>
        <strain evidence="8">ATCC BAA-861 / DSM 15982 / KCTC 12143 / HTCC2516</strain>
    </source>
</reference>
<dbReference type="InterPro" id="IPR001851">
    <property type="entry name" value="ABC_transp_permease"/>
</dbReference>
<evidence type="ECO:0000256" key="2">
    <source>
        <dbReference type="ARBA" id="ARBA00022475"/>
    </source>
</evidence>
<evidence type="ECO:0000256" key="5">
    <source>
        <dbReference type="ARBA" id="ARBA00023136"/>
    </source>
</evidence>
<feature type="transmembrane region" description="Helical" evidence="6">
    <location>
        <begin position="35"/>
        <end position="54"/>
    </location>
</feature>
<dbReference type="EMBL" id="AAOT01000007">
    <property type="protein sequence ID" value="EAR51935.1"/>
    <property type="molecule type" value="Genomic_DNA"/>
</dbReference>
<feature type="transmembrane region" description="Helical" evidence="6">
    <location>
        <begin position="275"/>
        <end position="293"/>
    </location>
</feature>
<dbReference type="STRING" id="314256.OG2516_12959"/>
<name>Q2CH76_OCEGH</name>
<dbReference type="GO" id="GO:0005886">
    <property type="term" value="C:plasma membrane"/>
    <property type="evidence" value="ECO:0007669"/>
    <property type="project" value="UniProtKB-SubCell"/>
</dbReference>
<dbReference type="GO" id="GO:0022857">
    <property type="term" value="F:transmembrane transporter activity"/>
    <property type="evidence" value="ECO:0007669"/>
    <property type="project" value="InterPro"/>
</dbReference>
<organism evidence="7 8">
    <name type="scientific">Oceanicola granulosus (strain ATCC BAA-861 / DSM 15982 / KCTC 12143 / HTCC2516)</name>
    <dbReference type="NCBI Taxonomy" id="314256"/>
    <lineage>
        <taxon>Bacteria</taxon>
        <taxon>Pseudomonadati</taxon>
        <taxon>Pseudomonadota</taxon>
        <taxon>Alphaproteobacteria</taxon>
        <taxon>Rhodobacterales</taxon>
        <taxon>Roseobacteraceae</taxon>
        <taxon>Oceanicola</taxon>
    </lineage>
</organism>
<comment type="subcellular location">
    <subcellularLocation>
        <location evidence="1">Cell membrane</location>
        <topology evidence="1">Multi-pass membrane protein</topology>
    </subcellularLocation>
</comment>
<protein>
    <submittedName>
        <fullName evidence="7">Sugar ABC transporter, permease protein</fullName>
    </submittedName>
</protein>
<feature type="transmembrane region" description="Helical" evidence="6">
    <location>
        <begin position="60"/>
        <end position="81"/>
    </location>
</feature>
<dbReference type="AlphaFoldDB" id="Q2CH76"/>